<keyword evidence="1" id="KW-0472">Membrane</keyword>
<evidence type="ECO:0000313" key="3">
    <source>
        <dbReference type="Proteomes" id="UP000279833"/>
    </source>
</evidence>
<evidence type="ECO:0000256" key="1">
    <source>
        <dbReference type="SAM" id="Phobius"/>
    </source>
</evidence>
<gene>
    <name evidence="2" type="ORF">SCUD_LOCUS11713</name>
</gene>
<keyword evidence="1" id="KW-1133">Transmembrane helix</keyword>
<keyword evidence="1" id="KW-0812">Transmembrane</keyword>
<dbReference type="AlphaFoldDB" id="A0A183K9N0"/>
<accession>A0A183K9N0</accession>
<sequence>MKKYSTNFVISVFFCLHSFCGDRTLHQYMSDEVEYVITRSAWDVEFDNVSLYPCLLFVAIRIALVFFEKGKKPIVIRK</sequence>
<reference evidence="2 3" key="2">
    <citation type="submission" date="2018-11" db="EMBL/GenBank/DDBJ databases">
        <authorList>
            <consortium name="Pathogen Informatics"/>
        </authorList>
    </citation>
    <scope>NUCLEOTIDE SEQUENCE [LARGE SCALE GENOMIC DNA]</scope>
    <source>
        <strain evidence="2">Dakar</strain>
        <strain evidence="3">Dakar, Senegal</strain>
    </source>
</reference>
<dbReference type="Proteomes" id="UP000279833">
    <property type="component" value="Unassembled WGS sequence"/>
</dbReference>
<proteinExistence type="predicted"/>
<reference evidence="4" key="1">
    <citation type="submission" date="2016-06" db="UniProtKB">
        <authorList>
            <consortium name="WormBaseParasite"/>
        </authorList>
    </citation>
    <scope>IDENTIFICATION</scope>
</reference>
<name>A0A183K9N0_9TREM</name>
<organism evidence="4">
    <name type="scientific">Schistosoma curassoni</name>
    <dbReference type="NCBI Taxonomy" id="6186"/>
    <lineage>
        <taxon>Eukaryota</taxon>
        <taxon>Metazoa</taxon>
        <taxon>Spiralia</taxon>
        <taxon>Lophotrochozoa</taxon>
        <taxon>Platyhelminthes</taxon>
        <taxon>Trematoda</taxon>
        <taxon>Digenea</taxon>
        <taxon>Strigeidida</taxon>
        <taxon>Schistosomatoidea</taxon>
        <taxon>Schistosomatidae</taxon>
        <taxon>Schistosoma</taxon>
    </lineage>
</organism>
<dbReference type="WBParaSite" id="SCUD_0001171301-mRNA-1">
    <property type="protein sequence ID" value="SCUD_0001171301-mRNA-1"/>
    <property type="gene ID" value="SCUD_0001171301"/>
</dbReference>
<keyword evidence="3" id="KW-1185">Reference proteome</keyword>
<protein>
    <submittedName>
        <fullName evidence="4">Lipoprotein</fullName>
    </submittedName>
</protein>
<evidence type="ECO:0000313" key="2">
    <source>
        <dbReference type="EMBL" id="VDP45737.1"/>
    </source>
</evidence>
<evidence type="ECO:0000313" key="4">
    <source>
        <dbReference type="WBParaSite" id="SCUD_0001171301-mRNA-1"/>
    </source>
</evidence>
<dbReference type="EMBL" id="UZAK01034595">
    <property type="protein sequence ID" value="VDP45737.1"/>
    <property type="molecule type" value="Genomic_DNA"/>
</dbReference>
<feature type="transmembrane region" description="Helical" evidence="1">
    <location>
        <begin position="49"/>
        <end position="67"/>
    </location>
</feature>